<feature type="domain" description="GPI inositol-deacylase transmembrane" evidence="17">
    <location>
        <begin position="548"/>
        <end position="895"/>
    </location>
</feature>
<evidence type="ECO:0000259" key="17">
    <source>
        <dbReference type="Pfam" id="PF25140"/>
    </source>
</evidence>
<dbReference type="InterPro" id="IPR056824">
    <property type="entry name" value="PGAP1_TMD"/>
</dbReference>
<evidence type="ECO:0000256" key="4">
    <source>
        <dbReference type="ARBA" id="ARBA00022448"/>
    </source>
</evidence>
<evidence type="ECO:0000256" key="12">
    <source>
        <dbReference type="ARBA" id="ARBA00093318"/>
    </source>
</evidence>
<accession>A0A4W3JIR9</accession>
<comment type="similarity">
    <text evidence="2 13">Belongs to the GPI inositol-deacylase family.</text>
</comment>
<organism evidence="18 19">
    <name type="scientific">Callorhinchus milii</name>
    <name type="common">Ghost shark</name>
    <dbReference type="NCBI Taxonomy" id="7868"/>
    <lineage>
        <taxon>Eukaryota</taxon>
        <taxon>Metazoa</taxon>
        <taxon>Chordata</taxon>
        <taxon>Craniata</taxon>
        <taxon>Vertebrata</taxon>
        <taxon>Chondrichthyes</taxon>
        <taxon>Holocephali</taxon>
        <taxon>Chimaeriformes</taxon>
        <taxon>Callorhinchidae</taxon>
        <taxon>Callorhinchus</taxon>
    </lineage>
</organism>
<keyword evidence="10 13" id="KW-0472">Membrane</keyword>
<evidence type="ECO:0000256" key="6">
    <source>
        <dbReference type="ARBA" id="ARBA00022801"/>
    </source>
</evidence>
<dbReference type="Pfam" id="PF25140">
    <property type="entry name" value="PGAP1_TMD"/>
    <property type="match status" value="1"/>
</dbReference>
<keyword evidence="7 13" id="KW-0256">Endoplasmic reticulum</keyword>
<evidence type="ECO:0000256" key="13">
    <source>
        <dbReference type="RuleBase" id="RU365011"/>
    </source>
</evidence>
<evidence type="ECO:0000259" key="16">
    <source>
        <dbReference type="Pfam" id="PF07819"/>
    </source>
</evidence>
<feature type="transmembrane region" description="Helical" evidence="13">
    <location>
        <begin position="826"/>
        <end position="846"/>
    </location>
</feature>
<dbReference type="GO" id="GO:0005789">
    <property type="term" value="C:endoplasmic reticulum membrane"/>
    <property type="evidence" value="ECO:0007669"/>
    <property type="project" value="UniProtKB-SubCell"/>
</dbReference>
<evidence type="ECO:0000256" key="3">
    <source>
        <dbReference type="ARBA" id="ARBA00015856"/>
    </source>
</evidence>
<dbReference type="Gene3D" id="3.40.50.1820">
    <property type="entry name" value="alpha/beta hydrolase"/>
    <property type="match status" value="1"/>
</dbReference>
<reference evidence="18" key="5">
    <citation type="submission" date="2025-09" db="UniProtKB">
        <authorList>
            <consortium name="Ensembl"/>
        </authorList>
    </citation>
    <scope>IDENTIFICATION</scope>
</reference>
<keyword evidence="5 13" id="KW-0812">Transmembrane</keyword>
<dbReference type="Pfam" id="PF24660">
    <property type="entry name" value="PGAP1_3rd"/>
    <property type="match status" value="1"/>
</dbReference>
<keyword evidence="11" id="KW-0325">Glycoprotein</keyword>
<dbReference type="Pfam" id="PF07819">
    <property type="entry name" value="PGAP1"/>
    <property type="match status" value="1"/>
</dbReference>
<evidence type="ECO:0000256" key="7">
    <source>
        <dbReference type="ARBA" id="ARBA00022824"/>
    </source>
</evidence>
<keyword evidence="6 13" id="KW-0378">Hydrolase</keyword>
<evidence type="ECO:0000256" key="10">
    <source>
        <dbReference type="ARBA" id="ARBA00023136"/>
    </source>
</evidence>
<keyword evidence="4 13" id="KW-0813">Transport</keyword>
<evidence type="ECO:0000256" key="8">
    <source>
        <dbReference type="ARBA" id="ARBA00022927"/>
    </source>
</evidence>
<feature type="transmembrane region" description="Helical" evidence="13">
    <location>
        <begin position="797"/>
        <end position="814"/>
    </location>
</feature>
<dbReference type="InterPro" id="IPR012908">
    <property type="entry name" value="PGAP1-ab_dom-like"/>
</dbReference>
<dbReference type="PANTHER" id="PTHR15495">
    <property type="entry name" value="NEGATIVE REGULATOR OF VESICLE FORMATION-RELATED"/>
    <property type="match status" value="1"/>
</dbReference>
<dbReference type="SUPFAM" id="SSF53474">
    <property type="entry name" value="alpha/beta-Hydrolases"/>
    <property type="match status" value="1"/>
</dbReference>
<feature type="transmembrane region" description="Helical" evidence="13">
    <location>
        <begin position="627"/>
        <end position="646"/>
    </location>
</feature>
<feature type="domain" description="GPI inositol-deacylase PGAP1-like alpha/beta" evidence="16">
    <location>
        <begin position="71"/>
        <end position="290"/>
    </location>
</feature>
<dbReference type="GO" id="GO:0006505">
    <property type="term" value="P:GPI anchor metabolic process"/>
    <property type="evidence" value="ECO:0007669"/>
    <property type="project" value="TreeGrafter"/>
</dbReference>
<evidence type="ECO:0000256" key="1">
    <source>
        <dbReference type="ARBA" id="ARBA00004477"/>
    </source>
</evidence>
<dbReference type="GO" id="GO:0006888">
    <property type="term" value="P:endoplasmic reticulum to Golgi vesicle-mediated transport"/>
    <property type="evidence" value="ECO:0007669"/>
    <property type="project" value="TreeGrafter"/>
</dbReference>
<comment type="function">
    <text evidence="12 13">GPI inositol-deacylase that catalyzes the remove of the acyl chain linked to the 2-OH position of inositol ring from the GPI-anchored protein (GPI-AP) in the endoplasmic reticulum. Initiates the post-attachment remodeling phase of GPI-AP biogenesis and participates in endoplasmic reticulum (ER)-to-Golgi transport of GPI-anchored protein.</text>
</comment>
<evidence type="ECO:0000256" key="9">
    <source>
        <dbReference type="ARBA" id="ARBA00022989"/>
    </source>
</evidence>
<evidence type="ECO:0000256" key="11">
    <source>
        <dbReference type="ARBA" id="ARBA00023180"/>
    </source>
</evidence>
<feature type="region of interest" description="Disordered" evidence="14">
    <location>
        <begin position="740"/>
        <end position="770"/>
    </location>
</feature>
<dbReference type="GO" id="GO:0015031">
    <property type="term" value="P:protein transport"/>
    <property type="evidence" value="ECO:0007669"/>
    <property type="project" value="UniProtKB-KW"/>
</dbReference>
<feature type="transmembrane region" description="Helical" evidence="13">
    <location>
        <begin position="546"/>
        <end position="565"/>
    </location>
</feature>
<dbReference type="GO" id="GO:0050185">
    <property type="term" value="F:phosphatidylinositol deacylase activity"/>
    <property type="evidence" value="ECO:0007669"/>
    <property type="project" value="TreeGrafter"/>
</dbReference>
<dbReference type="InterPro" id="IPR039529">
    <property type="entry name" value="PGAP1/BST1"/>
</dbReference>
<dbReference type="GeneTree" id="ENSGT00390000016484"/>
<dbReference type="Proteomes" id="UP000314986">
    <property type="component" value="Unassembled WGS sequence"/>
</dbReference>
<evidence type="ECO:0000313" key="18">
    <source>
        <dbReference type="Ensembl" id="ENSCMIP00000037953.1"/>
    </source>
</evidence>
<keyword evidence="15" id="KW-0732">Signal</keyword>
<keyword evidence="9 13" id="KW-1133">Transmembrane helix</keyword>
<proteinExistence type="inferred from homology"/>
<keyword evidence="19" id="KW-1185">Reference proteome</keyword>
<protein>
    <recommendedName>
        <fullName evidence="3 13">GPI inositol-deacylase</fullName>
        <ecNumber evidence="13">3.1.-.-</ecNumber>
    </recommendedName>
</protein>
<dbReference type="InterPro" id="IPR029058">
    <property type="entry name" value="AB_hydrolase_fold"/>
</dbReference>
<evidence type="ECO:0000256" key="14">
    <source>
        <dbReference type="SAM" id="MobiDB-lite"/>
    </source>
</evidence>
<keyword evidence="8 13" id="KW-0653">Protein transport</keyword>
<reference evidence="18" key="4">
    <citation type="submission" date="2025-08" db="UniProtKB">
        <authorList>
            <consortium name="Ensembl"/>
        </authorList>
    </citation>
    <scope>IDENTIFICATION</scope>
</reference>
<feature type="signal peptide" evidence="15">
    <location>
        <begin position="1"/>
        <end position="26"/>
    </location>
</feature>
<comment type="subcellular location">
    <subcellularLocation>
        <location evidence="1">Endoplasmic reticulum membrane</location>
        <topology evidence="1">Multi-pass membrane protein</topology>
    </subcellularLocation>
</comment>
<dbReference type="AlphaFoldDB" id="A0A4W3JIR9"/>
<reference evidence="19" key="2">
    <citation type="journal article" date="2007" name="PLoS Biol.">
        <title>Survey sequencing and comparative analysis of the elephant shark (Callorhinchus milii) genome.</title>
        <authorList>
            <person name="Venkatesh B."/>
            <person name="Kirkness E.F."/>
            <person name="Loh Y.H."/>
            <person name="Halpern A.L."/>
            <person name="Lee A.P."/>
            <person name="Johnson J."/>
            <person name="Dandona N."/>
            <person name="Viswanathan L.D."/>
            <person name="Tay A."/>
            <person name="Venter J.C."/>
            <person name="Strausberg R.L."/>
            <person name="Brenner S."/>
        </authorList>
    </citation>
    <scope>NUCLEOTIDE SEQUENCE [LARGE SCALE GENOMIC DNA]</scope>
</reference>
<feature type="compositionally biased region" description="Basic and acidic residues" evidence="14">
    <location>
        <begin position="740"/>
        <end position="768"/>
    </location>
</feature>
<evidence type="ECO:0000256" key="15">
    <source>
        <dbReference type="SAM" id="SignalP"/>
    </source>
</evidence>
<feature type="transmembrane region" description="Helical" evidence="13">
    <location>
        <begin position="858"/>
        <end position="878"/>
    </location>
</feature>
<feature type="transmembrane region" description="Helical" evidence="13">
    <location>
        <begin position="690"/>
        <end position="713"/>
    </location>
</feature>
<name>A0A4W3JIR9_CALMI</name>
<reference evidence="19" key="3">
    <citation type="journal article" date="2014" name="Nature">
        <title>Elephant shark genome provides unique insights into gnathostome evolution.</title>
        <authorList>
            <consortium name="International Elephant Shark Genome Sequencing Consortium"/>
            <person name="Venkatesh B."/>
            <person name="Lee A.P."/>
            <person name="Ravi V."/>
            <person name="Maurya A.K."/>
            <person name="Lian M.M."/>
            <person name="Swann J.B."/>
            <person name="Ohta Y."/>
            <person name="Flajnik M.F."/>
            <person name="Sutoh Y."/>
            <person name="Kasahara M."/>
            <person name="Hoon S."/>
            <person name="Gangu V."/>
            <person name="Roy S.W."/>
            <person name="Irimia M."/>
            <person name="Korzh V."/>
            <person name="Kondrychyn I."/>
            <person name="Lim Z.W."/>
            <person name="Tay B.H."/>
            <person name="Tohari S."/>
            <person name="Kong K.W."/>
            <person name="Ho S."/>
            <person name="Lorente-Galdos B."/>
            <person name="Quilez J."/>
            <person name="Marques-Bonet T."/>
            <person name="Raney B.J."/>
            <person name="Ingham P.W."/>
            <person name="Tay A."/>
            <person name="Hillier L.W."/>
            <person name="Minx P."/>
            <person name="Boehm T."/>
            <person name="Wilson R.K."/>
            <person name="Brenner S."/>
            <person name="Warren W.C."/>
        </authorList>
    </citation>
    <scope>NUCLEOTIDE SEQUENCE [LARGE SCALE GENOMIC DNA]</scope>
</reference>
<dbReference type="Ensembl" id="ENSCMIT00000038502.1">
    <property type="protein sequence ID" value="ENSCMIP00000037953.1"/>
    <property type="gene ID" value="ENSCMIG00000015956.1"/>
</dbReference>
<reference evidence="19" key="1">
    <citation type="journal article" date="2006" name="Science">
        <title>Ancient noncoding elements conserved in the human genome.</title>
        <authorList>
            <person name="Venkatesh B."/>
            <person name="Kirkness E.F."/>
            <person name="Loh Y.H."/>
            <person name="Halpern A.L."/>
            <person name="Lee A.P."/>
            <person name="Johnson J."/>
            <person name="Dandona N."/>
            <person name="Viswanathan L.D."/>
            <person name="Tay A."/>
            <person name="Venter J.C."/>
            <person name="Strausberg R.L."/>
            <person name="Brenner S."/>
        </authorList>
    </citation>
    <scope>NUCLEOTIDE SEQUENCE [LARGE SCALE GENOMIC DNA]</scope>
</reference>
<evidence type="ECO:0000256" key="5">
    <source>
        <dbReference type="ARBA" id="ARBA00022692"/>
    </source>
</evidence>
<dbReference type="PANTHER" id="PTHR15495:SF7">
    <property type="entry name" value="GPI INOSITOL-DEACYLASE"/>
    <property type="match status" value="1"/>
</dbReference>
<dbReference type="EC" id="3.1.-.-" evidence="13"/>
<dbReference type="FunFam" id="3.40.50.1820:FF:000026">
    <property type="entry name" value="GPI inositol-deacylase"/>
    <property type="match status" value="1"/>
</dbReference>
<evidence type="ECO:0000313" key="19">
    <source>
        <dbReference type="Proteomes" id="UP000314986"/>
    </source>
</evidence>
<evidence type="ECO:0000256" key="2">
    <source>
        <dbReference type="ARBA" id="ARBA00006931"/>
    </source>
</evidence>
<feature type="chain" id="PRO_5021284718" description="GPI inositol-deacylase" evidence="15">
    <location>
        <begin position="27"/>
        <end position="897"/>
    </location>
</feature>
<sequence>MKRLPGPVEAACLLLVALGTAQLGLSSPDYLEEELLSRIKLPKKIASKYPSYGLYLYGEGDYAEESKKLKVTGIPVLFLPGNAGSYKQVRSLGSVALRKAQNMYYKYHFDFFSVDFNEELVALYGGSLEKQTKFVRACTKVILNLYKSRKVPPHSVAIVGHSMGGIIARALFTLRNFDPTLISLIITQATPHIAPVLPLDSYLTDFYTAVNSYWILNEKDLRNVTILSVGGGFRDYQVRSGLTVVPSLDAYNHTLNVVTSAVPMAWLSTDHLCIVWCKELVLATIRAFFDLIDPRTHQITTDPSQRMSVLHNRFVSYSLKASKNKPESSVTISGSLSRWTEIKTNRWTYTSPQVLNATFWNFSNISDLQPIVFLLNPNLLFYRSFSHFVIHISTTSVNKQLSIECEFFSAASRMMSTPVVHILSFGVSASKVVINSTGLMYVVQLQEFNQIYQAFKIQVKRDCPLSKEKKADIYRFHVPWSHEDSVIMTSGPSFTVISAKLQRARPANDTSVPELQLHTSAGCQYKITIRTSVFEVLGQLFRFHGVYLPMYVVANILLAYGGQLFHLHNKGHCLDFNVVLKHSAKPYKVIPFVHLFVFLLRYDWFKDIWAVLSLPELDAVILTKQDIYFPLVSFLFFFFGTAIAYWSGILFHLLLKHASSFWSVFCRSLVITKEPKPRLLNLCSFSIKILLLFISWTTCGALALILTYFLYFFKVTSACNFILSLNHFINDNAPMQEATKKTHLDSSTTKEARDSPAAEGLSKEKDHSNSAGDKFLSASAIDEASDTLQIHITVLHLLNWIILLSAPSFIYWLKNLRYSRRLDPDPYGSVAIIAVLTTGVLINSQAASVKKSKLLKHAARLQLLLPIPMAAFGLVHLYRVPYFVTCSLVLHALCCLG</sequence>